<dbReference type="EMBL" id="JACHXI010000031">
    <property type="protein sequence ID" value="MBB3105267.1"/>
    <property type="molecule type" value="Genomic_DNA"/>
</dbReference>
<comment type="caution">
    <text evidence="1">The sequence shown here is derived from an EMBL/GenBank/DDBJ whole genome shotgun (WGS) entry which is preliminary data.</text>
</comment>
<keyword evidence="2" id="KW-1185">Reference proteome</keyword>
<gene>
    <name evidence="1" type="ORF">FHR87_003703</name>
</gene>
<accession>A0A839T6Y3</accession>
<dbReference type="AlphaFoldDB" id="A0A839T6Y3"/>
<name>A0A839T6Y3_AZOMA</name>
<reference evidence="1 2" key="1">
    <citation type="submission" date="2020-08" db="EMBL/GenBank/DDBJ databases">
        <title>Genomic Encyclopedia of Type Strains, Phase III (KMG-III): the genomes of soil and plant-associated and newly described type strains.</title>
        <authorList>
            <person name="Whitman W."/>
        </authorList>
    </citation>
    <scope>NUCLEOTIDE SEQUENCE [LARGE SCALE GENOMIC DNA]</scope>
    <source>
        <strain evidence="1 2">CECT 4462</strain>
    </source>
</reference>
<protein>
    <submittedName>
        <fullName evidence="1">Uncharacterized protein</fullName>
    </submittedName>
</protein>
<organism evidence="1 2">
    <name type="scientific">Azomonas macrocytogenes</name>
    <name type="common">Azotobacter macrocytogenes</name>
    <dbReference type="NCBI Taxonomy" id="69962"/>
    <lineage>
        <taxon>Bacteria</taxon>
        <taxon>Pseudomonadati</taxon>
        <taxon>Pseudomonadota</taxon>
        <taxon>Gammaproteobacteria</taxon>
        <taxon>Pseudomonadales</taxon>
        <taxon>Pseudomonadaceae</taxon>
        <taxon>Azomonas</taxon>
    </lineage>
</organism>
<evidence type="ECO:0000313" key="1">
    <source>
        <dbReference type="EMBL" id="MBB3105267.1"/>
    </source>
</evidence>
<dbReference type="Proteomes" id="UP000549250">
    <property type="component" value="Unassembled WGS sequence"/>
</dbReference>
<evidence type="ECO:0000313" key="2">
    <source>
        <dbReference type="Proteomes" id="UP000549250"/>
    </source>
</evidence>
<dbReference type="RefSeq" id="WP_183168126.1">
    <property type="nucleotide sequence ID" value="NZ_JACHXI010000031.1"/>
</dbReference>
<proteinExistence type="predicted"/>
<sequence length="416" mass="46015">MDKQGHAAFCLEAIQGGLIGEDALGWLESYPNAYGLYRLTGEVVAALESRLTLPRQRLFRQKRKLLQHLNAPFFDAQVAASATVQCIEAGLFPVDNVAPLIERGPDCAHELIQTVSKALGAMLVAPEWASDCLAYGLQGELFFLESQRFKDFDLTLPEVMSDDFREINVLLFKTLDAMSHFFVPFHTPATFIGEYSYLNYEIADAYHALAERVKISTHPELVDYLLDTPSHELATDTWAFTEGDKFDEDSAYRVAALLIEMHQLVEHTGFQLLRYDKAELQTVLLQAEQANGQGGPYTGVLSALVDALRTFLQRVEHHTPINAQDFAGTPNDGLSFFESICVNIAGDFHALYQSAFEGFDSIINGTGYPAIGLPIAGPQMTSQTLPILQRTAECIAHLTNITTALNALEETQHAQP</sequence>